<name>A0A087D9G0_9BIFI</name>
<comment type="caution">
    <text evidence="2">The sequence shown here is derived from an EMBL/GenBank/DDBJ whole genome shotgun (WGS) entry which is preliminary data.</text>
</comment>
<dbReference type="EMBL" id="JGZO01000016">
    <property type="protein sequence ID" value="KFI92160.1"/>
    <property type="molecule type" value="Genomic_DNA"/>
</dbReference>
<reference evidence="2 3" key="1">
    <citation type="submission" date="2014-03" db="EMBL/GenBank/DDBJ databases">
        <title>Genomics of Bifidobacteria.</title>
        <authorList>
            <person name="Ventura M."/>
            <person name="Milani C."/>
            <person name="Lugli G.A."/>
        </authorList>
    </citation>
    <scope>NUCLEOTIDE SEQUENCE [LARGE SCALE GENOMIC DNA]</scope>
    <source>
        <strain evidence="2 3">LMG 21589</strain>
    </source>
</reference>
<sequence>MTVLRQLESSLDTYLEENPYVDYSDASIRELSATLSADATDLLAYMQRAFEYVRDEVPHSWDIQSRRVTVTATECLRYRTGICYAKSNLLAALLRVRHIPTGFCYQRLMLGTTPGSGYCIHALNAIHWKDAWHRLDARGNKPGVDARFDLDVERLAFPVHPEQDEIDYPEIYAQPLSVCMSTLENSVDAIDMYLHHLPERL</sequence>
<evidence type="ECO:0000259" key="1">
    <source>
        <dbReference type="Pfam" id="PF01841"/>
    </source>
</evidence>
<dbReference type="Pfam" id="PF01841">
    <property type="entry name" value="Transglut_core"/>
    <property type="match status" value="1"/>
</dbReference>
<dbReference type="Proteomes" id="UP000029033">
    <property type="component" value="Unassembled WGS sequence"/>
</dbReference>
<proteinExistence type="predicted"/>
<dbReference type="InterPro" id="IPR038765">
    <property type="entry name" value="Papain-like_cys_pep_sf"/>
</dbReference>
<dbReference type="SUPFAM" id="SSF54001">
    <property type="entry name" value="Cysteine proteinases"/>
    <property type="match status" value="1"/>
</dbReference>
<organism evidence="2 3">
    <name type="scientific">Bifidobacterium scardovii</name>
    <dbReference type="NCBI Taxonomy" id="158787"/>
    <lineage>
        <taxon>Bacteria</taxon>
        <taxon>Bacillati</taxon>
        <taxon>Actinomycetota</taxon>
        <taxon>Actinomycetes</taxon>
        <taxon>Bifidobacteriales</taxon>
        <taxon>Bifidobacteriaceae</taxon>
        <taxon>Bifidobacterium</taxon>
    </lineage>
</organism>
<dbReference type="eggNOG" id="COG1305">
    <property type="taxonomic scope" value="Bacteria"/>
</dbReference>
<accession>A0A087D9G0</accession>
<gene>
    <name evidence="2" type="ORF">BSCA_2349</name>
</gene>
<dbReference type="RefSeq" id="WP_046726177.1">
    <property type="nucleotide sequence ID" value="NZ_CAUPKV010000025.1"/>
</dbReference>
<dbReference type="GeneID" id="85166202"/>
<dbReference type="InterPro" id="IPR002931">
    <property type="entry name" value="Transglutaminase-like"/>
</dbReference>
<dbReference type="OrthoDB" id="5296450at2"/>
<protein>
    <submittedName>
        <fullName evidence="2">Transglutaminase</fullName>
    </submittedName>
</protein>
<evidence type="ECO:0000313" key="2">
    <source>
        <dbReference type="EMBL" id="KFI92160.1"/>
    </source>
</evidence>
<dbReference type="PANTHER" id="PTHR33490">
    <property type="entry name" value="BLR5614 PROTEIN-RELATED"/>
    <property type="match status" value="1"/>
</dbReference>
<keyword evidence="3" id="KW-1185">Reference proteome</keyword>
<dbReference type="Gene3D" id="3.10.620.30">
    <property type="match status" value="1"/>
</dbReference>
<evidence type="ECO:0000313" key="3">
    <source>
        <dbReference type="Proteomes" id="UP000029033"/>
    </source>
</evidence>
<dbReference type="PANTHER" id="PTHR33490:SF3">
    <property type="entry name" value="CONSERVED INTEGRAL MEMBRANE PROTEIN"/>
    <property type="match status" value="1"/>
</dbReference>
<feature type="domain" description="Transglutaminase-like" evidence="1">
    <location>
        <begin position="30"/>
        <end position="137"/>
    </location>
</feature>
<dbReference type="AlphaFoldDB" id="A0A087D9G0"/>